<evidence type="ECO:0000313" key="2">
    <source>
        <dbReference type="Proteomes" id="UP000555411"/>
    </source>
</evidence>
<dbReference type="AlphaFoldDB" id="A0A842I9R2"/>
<reference evidence="1 2" key="1">
    <citation type="journal article" date="2017" name="Int. J. Syst. Evol. Microbiol.">
        <title>Gemmobacter straminiformis sp. nov., isolated from an artificial fountain.</title>
        <authorList>
            <person name="Kang J.Y."/>
            <person name="Kim M.J."/>
            <person name="Chun J."/>
            <person name="Son K.P."/>
            <person name="Jahng K.Y."/>
        </authorList>
    </citation>
    <scope>NUCLEOTIDE SEQUENCE [LARGE SCALE GENOMIC DNA]</scope>
    <source>
        <strain evidence="1 2">CAM-8</strain>
    </source>
</reference>
<accession>A0A842I9R2</accession>
<proteinExistence type="predicted"/>
<dbReference type="Gene3D" id="3.40.50.300">
    <property type="entry name" value="P-loop containing nucleotide triphosphate hydrolases"/>
    <property type="match status" value="1"/>
</dbReference>
<dbReference type="EMBL" id="JACLQD010000003">
    <property type="protein sequence ID" value="MBC2836153.1"/>
    <property type="molecule type" value="Genomic_DNA"/>
</dbReference>
<dbReference type="GO" id="GO:0016740">
    <property type="term" value="F:transferase activity"/>
    <property type="evidence" value="ECO:0007669"/>
    <property type="project" value="UniProtKB-KW"/>
</dbReference>
<comment type="caution">
    <text evidence="1">The sequence shown here is derived from an EMBL/GenBank/DDBJ whole genome shotgun (WGS) entry which is preliminary data.</text>
</comment>
<keyword evidence="1" id="KW-0808">Transferase</keyword>
<sequence>MTTVYTILGMHKSGTTLLSQMLDASGIGMIEGVDSRSYDQGNHFERLSTNGLNKRLLGCGEANSLRVITPYAAGPDHADRIAEARALASEIAAPGGDWGFKDPRSCLTHAFWAEALPDLRVICVYRSAASVRRHYTARKHLSVSRGARALRAWYLYNHGMLAAYDSTAPARRILLNYETLLTDDAELRRLQAFVGRPLQDSRRPALNRRSSAIGLRERIERAALRGFAGLDITALESRLAAALAAERG</sequence>
<evidence type="ECO:0000313" key="1">
    <source>
        <dbReference type="EMBL" id="MBC2836153.1"/>
    </source>
</evidence>
<protein>
    <submittedName>
        <fullName evidence="1">Sulfotransferase</fullName>
    </submittedName>
</protein>
<dbReference type="Pfam" id="PF13469">
    <property type="entry name" value="Sulfotransfer_3"/>
    <property type="match status" value="1"/>
</dbReference>
<organism evidence="1 2">
    <name type="scientific">Paragemmobacter straminiformis</name>
    <dbReference type="NCBI Taxonomy" id="2045119"/>
    <lineage>
        <taxon>Bacteria</taxon>
        <taxon>Pseudomonadati</taxon>
        <taxon>Pseudomonadota</taxon>
        <taxon>Alphaproteobacteria</taxon>
        <taxon>Rhodobacterales</taxon>
        <taxon>Paracoccaceae</taxon>
        <taxon>Paragemmobacter</taxon>
    </lineage>
</organism>
<name>A0A842I9R2_9RHOB</name>
<dbReference type="Proteomes" id="UP000555411">
    <property type="component" value="Unassembled WGS sequence"/>
</dbReference>
<dbReference type="RefSeq" id="WP_185797766.1">
    <property type="nucleotide sequence ID" value="NZ_JACLQD010000003.1"/>
</dbReference>
<gene>
    <name evidence="1" type="ORF">H7F16_11610</name>
</gene>
<dbReference type="InterPro" id="IPR027417">
    <property type="entry name" value="P-loop_NTPase"/>
</dbReference>
<keyword evidence="2" id="KW-1185">Reference proteome</keyword>
<dbReference type="SUPFAM" id="SSF52540">
    <property type="entry name" value="P-loop containing nucleoside triphosphate hydrolases"/>
    <property type="match status" value="1"/>
</dbReference>